<comment type="caution">
    <text evidence="2">The sequence shown here is derived from an EMBL/GenBank/DDBJ whole genome shotgun (WGS) entry which is preliminary data.</text>
</comment>
<dbReference type="AlphaFoldDB" id="A0A951UFU6"/>
<name>A0A951UFU6_9NOST</name>
<dbReference type="InterPro" id="IPR024983">
    <property type="entry name" value="CHAT_dom"/>
</dbReference>
<accession>A0A951UFU6</accession>
<evidence type="ECO:0000313" key="2">
    <source>
        <dbReference type="EMBL" id="MBW4561829.1"/>
    </source>
</evidence>
<feature type="domain" description="CHAT" evidence="1">
    <location>
        <begin position="2"/>
        <end position="42"/>
    </location>
</feature>
<dbReference type="Proteomes" id="UP000715781">
    <property type="component" value="Unassembled WGS sequence"/>
</dbReference>
<gene>
    <name evidence="2" type="ORF">KME32_11880</name>
</gene>
<dbReference type="Pfam" id="PF12770">
    <property type="entry name" value="CHAT"/>
    <property type="match status" value="1"/>
</dbReference>
<dbReference type="EMBL" id="JAHHHN010000006">
    <property type="protein sequence ID" value="MBW4561829.1"/>
    <property type="molecule type" value="Genomic_DNA"/>
</dbReference>
<protein>
    <submittedName>
        <fullName evidence="2">CHAT domain-containing protein</fullName>
    </submittedName>
</protein>
<proteinExistence type="predicted"/>
<evidence type="ECO:0000313" key="3">
    <source>
        <dbReference type="Proteomes" id="UP000715781"/>
    </source>
</evidence>
<evidence type="ECO:0000259" key="1">
    <source>
        <dbReference type="Pfam" id="PF12770"/>
    </source>
</evidence>
<reference evidence="2" key="2">
    <citation type="journal article" date="2022" name="Microbiol. Resour. Announc.">
        <title>Metagenome Sequencing to Explore Phylogenomics of Terrestrial Cyanobacteria.</title>
        <authorList>
            <person name="Ward R.D."/>
            <person name="Stajich J.E."/>
            <person name="Johansen J.R."/>
            <person name="Huntemann M."/>
            <person name="Clum A."/>
            <person name="Foster B."/>
            <person name="Foster B."/>
            <person name="Roux S."/>
            <person name="Palaniappan K."/>
            <person name="Varghese N."/>
            <person name="Mukherjee S."/>
            <person name="Reddy T.B.K."/>
            <person name="Daum C."/>
            <person name="Copeland A."/>
            <person name="Chen I.A."/>
            <person name="Ivanova N.N."/>
            <person name="Kyrpides N.C."/>
            <person name="Shapiro N."/>
            <person name="Eloe-Fadrosh E.A."/>
            <person name="Pietrasiak N."/>
        </authorList>
    </citation>
    <scope>NUCLEOTIDE SEQUENCE</scope>
    <source>
        <strain evidence="2">JT2-VF2</strain>
    </source>
</reference>
<sequence>MTRGFMYAGSPRAILSLWSVDDEATSELMKKFYSFMLQDALNQQRRCEQTRNVVQTQLSITLFLGCFHSSRRV</sequence>
<reference evidence="2" key="1">
    <citation type="submission" date="2021-05" db="EMBL/GenBank/DDBJ databases">
        <authorList>
            <person name="Pietrasiak N."/>
            <person name="Ward R."/>
            <person name="Stajich J.E."/>
            <person name="Kurbessoian T."/>
        </authorList>
    </citation>
    <scope>NUCLEOTIDE SEQUENCE</scope>
    <source>
        <strain evidence="2">JT2-VF2</strain>
    </source>
</reference>
<organism evidence="2 3">
    <name type="scientific">Mojavia pulchra JT2-VF2</name>
    <dbReference type="NCBI Taxonomy" id="287848"/>
    <lineage>
        <taxon>Bacteria</taxon>
        <taxon>Bacillati</taxon>
        <taxon>Cyanobacteriota</taxon>
        <taxon>Cyanophyceae</taxon>
        <taxon>Nostocales</taxon>
        <taxon>Nostocaceae</taxon>
    </lineage>
</organism>